<proteinExistence type="predicted"/>
<dbReference type="Pfam" id="PF00583">
    <property type="entry name" value="Acetyltransf_1"/>
    <property type="match status" value="1"/>
</dbReference>
<gene>
    <name evidence="2" type="ORF">ACEZDE_12515</name>
</gene>
<evidence type="ECO:0000313" key="2">
    <source>
        <dbReference type="EMBL" id="MFC1417470.1"/>
    </source>
</evidence>
<dbReference type="SUPFAM" id="SSF55729">
    <property type="entry name" value="Acyl-CoA N-acyltransferases (Nat)"/>
    <property type="match status" value="1"/>
</dbReference>
<evidence type="ECO:0000313" key="3">
    <source>
        <dbReference type="Proteomes" id="UP001592531"/>
    </source>
</evidence>
<dbReference type="InterPro" id="IPR000182">
    <property type="entry name" value="GNAT_dom"/>
</dbReference>
<sequence length="181" mass="19092">MIPVRAAVPADAPELARLRGVMFAAMGKAAEDDHGPWRAESERAFREQLAAPAAADEPPGAVTPLGVGVGVGGLVGFVVDDPGRPGRLAACAVGTLDRRLPTPRTAGAVLVGHVSSVCTDPEHRRRGYSRVCVEQLLAWYDRHGVARVHLNATDQAEGLYRSLGFTDPGSTPLTRLSPDAR</sequence>
<dbReference type="Gene3D" id="3.40.630.30">
    <property type="match status" value="1"/>
</dbReference>
<evidence type="ECO:0000259" key="1">
    <source>
        <dbReference type="PROSITE" id="PS51186"/>
    </source>
</evidence>
<feature type="domain" description="N-acetyltransferase" evidence="1">
    <location>
        <begin position="2"/>
        <end position="181"/>
    </location>
</feature>
<protein>
    <submittedName>
        <fullName evidence="2">GNAT family N-acetyltransferase</fullName>
    </submittedName>
</protein>
<organism evidence="2 3">
    <name type="scientific">Streptacidiphilus cavernicola</name>
    <dbReference type="NCBI Taxonomy" id="3342716"/>
    <lineage>
        <taxon>Bacteria</taxon>
        <taxon>Bacillati</taxon>
        <taxon>Actinomycetota</taxon>
        <taxon>Actinomycetes</taxon>
        <taxon>Kitasatosporales</taxon>
        <taxon>Streptomycetaceae</taxon>
        <taxon>Streptacidiphilus</taxon>
    </lineage>
</organism>
<reference evidence="2 3" key="1">
    <citation type="submission" date="2024-09" db="EMBL/GenBank/DDBJ databases">
        <authorList>
            <person name="Lee S.D."/>
        </authorList>
    </citation>
    <scope>NUCLEOTIDE SEQUENCE [LARGE SCALE GENOMIC DNA]</scope>
    <source>
        <strain evidence="2 3">N8-3</strain>
    </source>
</reference>
<accession>A0ABV6VUT6</accession>
<keyword evidence="3" id="KW-1185">Reference proteome</keyword>
<dbReference type="PROSITE" id="PS51186">
    <property type="entry name" value="GNAT"/>
    <property type="match status" value="1"/>
</dbReference>
<comment type="caution">
    <text evidence="2">The sequence shown here is derived from an EMBL/GenBank/DDBJ whole genome shotgun (WGS) entry which is preliminary data.</text>
</comment>
<dbReference type="EMBL" id="JBHFAB010000007">
    <property type="protein sequence ID" value="MFC1417470.1"/>
    <property type="molecule type" value="Genomic_DNA"/>
</dbReference>
<dbReference type="Proteomes" id="UP001592531">
    <property type="component" value="Unassembled WGS sequence"/>
</dbReference>
<dbReference type="RefSeq" id="WP_380535596.1">
    <property type="nucleotide sequence ID" value="NZ_JBHFAB010000007.1"/>
</dbReference>
<dbReference type="CDD" id="cd04301">
    <property type="entry name" value="NAT_SF"/>
    <property type="match status" value="1"/>
</dbReference>
<name>A0ABV6VUT6_9ACTN</name>
<dbReference type="InterPro" id="IPR016181">
    <property type="entry name" value="Acyl_CoA_acyltransferase"/>
</dbReference>